<reference evidence="1 2" key="1">
    <citation type="submission" date="2022-09" db="EMBL/GenBank/DDBJ databases">
        <authorList>
            <person name="Han X.L."/>
            <person name="Wang Q."/>
            <person name="Lu T."/>
        </authorList>
    </citation>
    <scope>NUCLEOTIDE SEQUENCE [LARGE SCALE GENOMIC DNA]</scope>
    <source>
        <strain evidence="1 2">WQ 127069</strain>
    </source>
</reference>
<name>A0ABT2UHU9_9BACL</name>
<keyword evidence="2" id="KW-1185">Reference proteome</keyword>
<dbReference type="EMBL" id="JAOQIO010000077">
    <property type="protein sequence ID" value="MCU6794182.1"/>
    <property type="molecule type" value="Genomic_DNA"/>
</dbReference>
<organism evidence="1 2">
    <name type="scientific">Paenibacillus baimaensis</name>
    <dbReference type="NCBI Taxonomy" id="2982185"/>
    <lineage>
        <taxon>Bacteria</taxon>
        <taxon>Bacillati</taxon>
        <taxon>Bacillota</taxon>
        <taxon>Bacilli</taxon>
        <taxon>Bacillales</taxon>
        <taxon>Paenibacillaceae</taxon>
        <taxon>Paenibacillus</taxon>
    </lineage>
</organism>
<comment type="caution">
    <text evidence="1">The sequence shown here is derived from an EMBL/GenBank/DDBJ whole genome shotgun (WGS) entry which is preliminary data.</text>
</comment>
<dbReference type="Proteomes" id="UP001652445">
    <property type="component" value="Unassembled WGS sequence"/>
</dbReference>
<protein>
    <submittedName>
        <fullName evidence="1">Uncharacterized protein</fullName>
    </submittedName>
</protein>
<proteinExistence type="predicted"/>
<evidence type="ECO:0000313" key="2">
    <source>
        <dbReference type="Proteomes" id="UP001652445"/>
    </source>
</evidence>
<evidence type="ECO:0000313" key="1">
    <source>
        <dbReference type="EMBL" id="MCU6794182.1"/>
    </source>
</evidence>
<sequence>MTIWTRYVNVTGRKVKGDNTYGLGEEIEELVLVGNYVSVLML</sequence>
<gene>
    <name evidence="1" type="ORF">OB236_18925</name>
</gene>
<accession>A0ABT2UHU9</accession>